<keyword evidence="2" id="KW-1185">Reference proteome</keyword>
<proteinExistence type="predicted"/>
<dbReference type="KEGG" id="tcu:Tcur_4389"/>
<dbReference type="AlphaFoldDB" id="D1A442"/>
<dbReference type="Proteomes" id="UP000001918">
    <property type="component" value="Chromosome"/>
</dbReference>
<sequence>MAILLGGGLVVVLILAAAFVVLLNKEDKTPTERLAAAARSLGTARALTLQGTFGTERISGQVQVTSSGRVTGPVTWQGRRMTLLNTGEELFVKADRSYWAQHLRSTNVNDLPGNGEQWGKLSSDRLTFSFKQHLTPAALAAKMRSVTKATVRSDTETVLRGRAAVKITTLTGTFYVSEDDRLLRVESVVPYFNADVTAHSGSDADAVIGRLRSLVGELKDAWDTTRTSRPQKIEGCKNGNASGCTVRVRLWTSGAGSESTQVSVYVWITETTRTGRRLGECSTTATTTGLESVWAECRVSGAQWSDFYRRTKLRKPAWMQARVVAMAFTPGRLQELQSALDRE</sequence>
<dbReference type="eggNOG" id="ENOG50326AX">
    <property type="taxonomic scope" value="Bacteria"/>
</dbReference>
<accession>D1A442</accession>
<evidence type="ECO:0000313" key="2">
    <source>
        <dbReference type="Proteomes" id="UP000001918"/>
    </source>
</evidence>
<dbReference type="HOGENOM" id="CLU_808750_0_0_11"/>
<gene>
    <name evidence="1" type="ordered locus">Tcur_4389</name>
</gene>
<evidence type="ECO:0000313" key="1">
    <source>
        <dbReference type="EMBL" id="ACY99916.1"/>
    </source>
</evidence>
<dbReference type="EMBL" id="CP001738">
    <property type="protein sequence ID" value="ACY99916.1"/>
    <property type="molecule type" value="Genomic_DNA"/>
</dbReference>
<reference evidence="1 2" key="1">
    <citation type="journal article" date="2011" name="Stand. Genomic Sci.">
        <title>Complete genome sequence of Thermomonospora curvata type strain (B9).</title>
        <authorList>
            <person name="Chertkov O."/>
            <person name="Sikorski J."/>
            <person name="Nolan M."/>
            <person name="Lapidus A."/>
            <person name="Lucas S."/>
            <person name="Del Rio T.G."/>
            <person name="Tice H."/>
            <person name="Cheng J.F."/>
            <person name="Goodwin L."/>
            <person name="Pitluck S."/>
            <person name="Liolios K."/>
            <person name="Ivanova N."/>
            <person name="Mavromatis K."/>
            <person name="Mikhailova N."/>
            <person name="Ovchinnikova G."/>
            <person name="Pati A."/>
            <person name="Chen A."/>
            <person name="Palaniappan K."/>
            <person name="Djao O.D."/>
            <person name="Land M."/>
            <person name="Hauser L."/>
            <person name="Chang Y.J."/>
            <person name="Jeffries C.D."/>
            <person name="Brettin T."/>
            <person name="Han C."/>
            <person name="Detter J.C."/>
            <person name="Rohde M."/>
            <person name="Goker M."/>
            <person name="Woyke T."/>
            <person name="Bristow J."/>
            <person name="Eisen J.A."/>
            <person name="Markowitz V."/>
            <person name="Hugenholtz P."/>
            <person name="Klenk H.P."/>
            <person name="Kyrpides N.C."/>
        </authorList>
    </citation>
    <scope>NUCLEOTIDE SEQUENCE [LARGE SCALE GENOMIC DNA]</scope>
    <source>
        <strain evidence="2">ATCC 19995 / DSM 43183 / JCM 3096 / KCTC 9072 / NBRC 15933 / NCIMB 10081 / Henssen B9</strain>
    </source>
</reference>
<name>D1A442_THECD</name>
<organism evidence="1 2">
    <name type="scientific">Thermomonospora curvata (strain ATCC 19995 / DSM 43183 / JCM 3096 / KCTC 9072 / NBRC 15933 / NCIMB 10081 / Henssen B9)</name>
    <dbReference type="NCBI Taxonomy" id="471852"/>
    <lineage>
        <taxon>Bacteria</taxon>
        <taxon>Bacillati</taxon>
        <taxon>Actinomycetota</taxon>
        <taxon>Actinomycetes</taxon>
        <taxon>Streptosporangiales</taxon>
        <taxon>Thermomonosporaceae</taxon>
        <taxon>Thermomonospora</taxon>
    </lineage>
</organism>
<protein>
    <submittedName>
        <fullName evidence="1">Uncharacterized protein</fullName>
    </submittedName>
</protein>